<reference evidence="2 3" key="1">
    <citation type="journal article" date="2021" name="BMC Genomics">
        <title>Datura genome reveals duplications of psychoactive alkaloid biosynthetic genes and high mutation rate following tissue culture.</title>
        <authorList>
            <person name="Rajewski A."/>
            <person name="Carter-House D."/>
            <person name="Stajich J."/>
            <person name="Litt A."/>
        </authorList>
    </citation>
    <scope>NUCLEOTIDE SEQUENCE [LARGE SCALE GENOMIC DNA]</scope>
    <source>
        <strain evidence="2">AR-01</strain>
    </source>
</reference>
<dbReference type="Proteomes" id="UP000823775">
    <property type="component" value="Unassembled WGS sequence"/>
</dbReference>
<sequence length="303" mass="34249">MYFSSTNLGRCGSANRQSGLTKCQKELWDSYIKRLSRCVGYSLISTGDIPPNHRFTRGFIMLLFHIGGSTTVYEAQFDVNTFRIAFPDIYQQIGLRDWGPFTIPVDPYFPKLVWEFYASYRARIHCLQHKYSSATWPCLASVWVHGLELSPDLLVLAQKVKAHENQLVKLAKAIPSMIHLSIQRALQPTRDKLLGLFSTVDALEKEVITLRKEISSPSAMPSPSLPSHAMPAMMHDKPDAPRSPLDDWCVGYDSASDIVPGEEMYHSWPSPPPIHLVYDVDPSWTPGGVAKTFYHELRTLPDK</sequence>
<evidence type="ECO:0000313" key="3">
    <source>
        <dbReference type="Proteomes" id="UP000823775"/>
    </source>
</evidence>
<evidence type="ECO:0000313" key="2">
    <source>
        <dbReference type="EMBL" id="MCD7472823.1"/>
    </source>
</evidence>
<proteinExistence type="predicted"/>
<feature type="compositionally biased region" description="Low complexity" evidence="1">
    <location>
        <begin position="215"/>
        <end position="233"/>
    </location>
</feature>
<feature type="region of interest" description="Disordered" evidence="1">
    <location>
        <begin position="215"/>
        <end position="241"/>
    </location>
</feature>
<gene>
    <name evidence="2" type="ORF">HAX54_014192</name>
</gene>
<evidence type="ECO:0000256" key="1">
    <source>
        <dbReference type="SAM" id="MobiDB-lite"/>
    </source>
</evidence>
<evidence type="ECO:0008006" key="4">
    <source>
        <dbReference type="Google" id="ProtNLM"/>
    </source>
</evidence>
<dbReference type="EMBL" id="JACEIK010001879">
    <property type="protein sequence ID" value="MCD7472823.1"/>
    <property type="molecule type" value="Genomic_DNA"/>
</dbReference>
<organism evidence="2 3">
    <name type="scientific">Datura stramonium</name>
    <name type="common">Jimsonweed</name>
    <name type="synonym">Common thornapple</name>
    <dbReference type="NCBI Taxonomy" id="4076"/>
    <lineage>
        <taxon>Eukaryota</taxon>
        <taxon>Viridiplantae</taxon>
        <taxon>Streptophyta</taxon>
        <taxon>Embryophyta</taxon>
        <taxon>Tracheophyta</taxon>
        <taxon>Spermatophyta</taxon>
        <taxon>Magnoliopsida</taxon>
        <taxon>eudicotyledons</taxon>
        <taxon>Gunneridae</taxon>
        <taxon>Pentapetalae</taxon>
        <taxon>asterids</taxon>
        <taxon>lamiids</taxon>
        <taxon>Solanales</taxon>
        <taxon>Solanaceae</taxon>
        <taxon>Solanoideae</taxon>
        <taxon>Datureae</taxon>
        <taxon>Datura</taxon>
    </lineage>
</organism>
<name>A0ABS8TNN9_DATST</name>
<protein>
    <recommendedName>
        <fullName evidence="4">Aminotransferase-like plant mobile domain-containing protein</fullName>
    </recommendedName>
</protein>
<accession>A0ABS8TNN9</accession>
<comment type="caution">
    <text evidence="2">The sequence shown here is derived from an EMBL/GenBank/DDBJ whole genome shotgun (WGS) entry which is preliminary data.</text>
</comment>
<keyword evidence="3" id="KW-1185">Reference proteome</keyword>